<evidence type="ECO:0000313" key="4">
    <source>
        <dbReference type="EMBL" id="BCU02745.1"/>
    </source>
</evidence>
<feature type="region of interest" description="Disordered" evidence="2">
    <location>
        <begin position="1"/>
        <end position="39"/>
    </location>
</feature>
<sequence length="347" mass="36925">MENAGTARRPALFRPDDSVGGDAYQSGDDDDDGGGTGLATADAAAHGACYDRDDGPVRAQAALDAWRQSLDGGIAGTGVIPRILHKVWFDMGKGARPPRRIYGPMDDALRALHPADEGWTIVEWGLASAERLITERYADLMPVWRSYASPIYKADAIRYLVLLAFGGVYVDQDVMPLRSLAPMIARPADDGGPRHVVLVKSPHWLREISNFVMAARPGSAVMAAAVADLPRRAASLWHVRDSFVGTMSVAGPRVLIAAWRRTADAEAVCVLGPSSFASVPARASEHPADVGYGLHGFKSSWGTGRKIAADAMRAAVVLSVVVAVVVAAATLSAGWTQRRRAPAERAP</sequence>
<dbReference type="EMBL" id="LC625835">
    <property type="protein sequence ID" value="BCU02745.1"/>
    <property type="molecule type" value="Genomic_DNA"/>
</dbReference>
<dbReference type="InterPro" id="IPR029044">
    <property type="entry name" value="Nucleotide-diphossugar_trans"/>
</dbReference>
<name>A0A811BQU4_9VIRU</name>
<keyword evidence="3" id="KW-1133">Transmembrane helix</keyword>
<evidence type="ECO:0000256" key="2">
    <source>
        <dbReference type="SAM" id="MobiDB-lite"/>
    </source>
</evidence>
<dbReference type="Proteomes" id="UP001253637">
    <property type="component" value="Segment"/>
</dbReference>
<dbReference type="GO" id="GO:0000030">
    <property type="term" value="F:mannosyltransferase activity"/>
    <property type="evidence" value="ECO:0007669"/>
    <property type="project" value="TreeGrafter"/>
</dbReference>
<proteinExistence type="predicted"/>
<dbReference type="InterPro" id="IPR007577">
    <property type="entry name" value="GlycoTrfase_DXD_sugar-bd_CS"/>
</dbReference>
<dbReference type="Pfam" id="PF04488">
    <property type="entry name" value="Gly_transf_sug"/>
    <property type="match status" value="1"/>
</dbReference>
<keyword evidence="1" id="KW-0808">Transferase</keyword>
<dbReference type="Gene3D" id="3.90.550.20">
    <property type="match status" value="1"/>
</dbReference>
<feature type="transmembrane region" description="Helical" evidence="3">
    <location>
        <begin position="314"/>
        <end position="335"/>
    </location>
</feature>
<organism evidence="4 5">
    <name type="scientific">Pandoravirus japonicus</name>
    <dbReference type="NCBI Taxonomy" id="2823154"/>
    <lineage>
        <taxon>Viruses</taxon>
        <taxon>Pandoravirus</taxon>
    </lineage>
</organism>
<protein>
    <submittedName>
        <fullName evidence="4">Glycosyltransferase</fullName>
    </submittedName>
</protein>
<dbReference type="GO" id="GO:0016020">
    <property type="term" value="C:membrane"/>
    <property type="evidence" value="ECO:0007669"/>
    <property type="project" value="GOC"/>
</dbReference>
<dbReference type="PANTHER" id="PTHR32385">
    <property type="entry name" value="MANNOSYL PHOSPHORYLINOSITOL CERAMIDE SYNTHASE"/>
    <property type="match status" value="1"/>
</dbReference>
<dbReference type="SUPFAM" id="SSF53448">
    <property type="entry name" value="Nucleotide-diphospho-sugar transferases"/>
    <property type="match status" value="1"/>
</dbReference>
<dbReference type="InterPro" id="IPR051706">
    <property type="entry name" value="Glycosyltransferase_domain"/>
</dbReference>
<keyword evidence="3" id="KW-0812">Transmembrane</keyword>
<dbReference type="PANTHER" id="PTHR32385:SF15">
    <property type="entry name" value="INOSITOL PHOSPHOCERAMIDE MANNOSYLTRANSFERASE 1"/>
    <property type="match status" value="1"/>
</dbReference>
<dbReference type="GO" id="GO:0051999">
    <property type="term" value="P:mannosyl-inositol phosphorylceramide biosynthetic process"/>
    <property type="evidence" value="ECO:0007669"/>
    <property type="project" value="TreeGrafter"/>
</dbReference>
<accession>A0A811BQU4</accession>
<evidence type="ECO:0000256" key="3">
    <source>
        <dbReference type="SAM" id="Phobius"/>
    </source>
</evidence>
<evidence type="ECO:0000256" key="1">
    <source>
        <dbReference type="ARBA" id="ARBA00022679"/>
    </source>
</evidence>
<reference evidence="4" key="1">
    <citation type="submission" date="2021-04" db="EMBL/GenBank/DDBJ databases">
        <title>Draft Genome Sequence of Pandoravirus japonicus, Isolated from the Sabaishi River of Niigata, Japan.</title>
        <authorList>
            <person name="Hosokawa N."/>
            <person name="Takahashi H."/>
            <person name="Aoki K."/>
            <person name="Takemura M."/>
        </authorList>
    </citation>
    <scope>NUCLEOTIDE SEQUENCE</scope>
</reference>
<keyword evidence="3" id="KW-0472">Membrane</keyword>
<evidence type="ECO:0000313" key="5">
    <source>
        <dbReference type="Proteomes" id="UP001253637"/>
    </source>
</evidence>